<dbReference type="RefSeq" id="WP_349218442.1">
    <property type="nucleotide sequence ID" value="NZ_JBBMFD010000005.1"/>
</dbReference>
<keyword evidence="2" id="KW-1185">Reference proteome</keyword>
<comment type="caution">
    <text evidence="1">The sequence shown here is derived from an EMBL/GenBank/DDBJ whole genome shotgun (WGS) entry which is preliminary data.</text>
</comment>
<dbReference type="CDD" id="cd09757">
    <property type="entry name" value="Cas8c_I-C"/>
    <property type="match status" value="1"/>
</dbReference>
<sequence>MILQALTKYYDALLTQGAISPPGWCDAKVSYALHIGDNGELLDVFSLKQPSPDGKREVPQILRVPEQVKKASNIASNFLCCNSSYFLGIDTKGKPARTAKCFAAARALHEAVLADADSPAARAVLAYFARWEPDKAASHPALQETLSDILKGANLVFWINGGYAQEDPAVRAAWEGRRGEEEAPCGRCLVTGETAPIAVLHPSINGVKGARSSGASLVSFNESAEESYGKEQRDKTGQGFNSPVSKRAAFAYGTALNQLLRDREHVQVVGDTTIVYWAEDGEPLCQDLFGAGMFGAPSSRMTQNDLNRAIIALAKGKPVKVNDALLNPDNHFYVLGLAPSAARVSVRFFYMDTFGRILTHLHEHHERLRIEPVGLYPPSVWQLLSATVNPNSRDKKASPPMAGAMVRAVLAGGMYPVSLFENTMMRIRAEREVSPRRAAILKAFFLRNQMFAVPKEVLDVKLNEESAYLPYVLGRLFAVLEKIQLDANPGVNATIKDKYFNSAMAMPAGIFPLLTKLSQSHLRKLEERRRIYYERMITDLKGRIGETLPARLSLVEQGTFDLGYYHQVQKLYTKKHKEEKEDGGAD</sequence>
<proteinExistence type="predicted"/>
<protein>
    <submittedName>
        <fullName evidence="1">Type I-C CRISPR-associated protein Cas8c/Csd1</fullName>
    </submittedName>
</protein>
<accession>A0ABV1DYE2</accession>
<dbReference type="Proteomes" id="UP001489509">
    <property type="component" value="Unassembled WGS sequence"/>
</dbReference>
<name>A0ABV1DYE2_9FIRM</name>
<dbReference type="InterPro" id="IPR010144">
    <property type="entry name" value="CRISPR-assoc_prot_Csd1-typ"/>
</dbReference>
<evidence type="ECO:0000313" key="2">
    <source>
        <dbReference type="Proteomes" id="UP001489509"/>
    </source>
</evidence>
<reference evidence="1 2" key="1">
    <citation type="submission" date="2024-03" db="EMBL/GenBank/DDBJ databases">
        <title>Human intestinal bacterial collection.</title>
        <authorList>
            <person name="Pauvert C."/>
            <person name="Hitch T.C.A."/>
            <person name="Clavel T."/>
        </authorList>
    </citation>
    <scope>NUCLEOTIDE SEQUENCE [LARGE SCALE GENOMIC DNA]</scope>
    <source>
        <strain evidence="1 2">CLA-JM-H44</strain>
    </source>
</reference>
<dbReference type="EMBL" id="JBBMFD010000005">
    <property type="protein sequence ID" value="MEQ2440078.1"/>
    <property type="molecule type" value="Genomic_DNA"/>
</dbReference>
<dbReference type="Pfam" id="PF09709">
    <property type="entry name" value="Cas_Csd1"/>
    <property type="match status" value="1"/>
</dbReference>
<dbReference type="NCBIfam" id="TIGR01863">
    <property type="entry name" value="cas_Csd1"/>
    <property type="match status" value="1"/>
</dbReference>
<organism evidence="1 2">
    <name type="scientific">Solibaculum intestinale</name>
    <dbReference type="NCBI Taxonomy" id="3133165"/>
    <lineage>
        <taxon>Bacteria</taxon>
        <taxon>Bacillati</taxon>
        <taxon>Bacillota</taxon>
        <taxon>Clostridia</taxon>
        <taxon>Eubacteriales</taxon>
        <taxon>Oscillospiraceae</taxon>
        <taxon>Solibaculum</taxon>
    </lineage>
</organism>
<gene>
    <name evidence="1" type="primary">cas8c</name>
    <name evidence="1" type="ORF">WMO26_04480</name>
</gene>
<evidence type="ECO:0000313" key="1">
    <source>
        <dbReference type="EMBL" id="MEQ2440078.1"/>
    </source>
</evidence>